<sequence>MMSMHFLKALLVIAIGLSGGVVFAKETCSKQYIVGTNNYMPMYFRNPGGQAGGVDEDLISAIMARSDCGYNSRGMSRPMAVESLKRNQLDLILLVAENNIYSDGGADFIPLFRSVRELVVRKSKYKKGQTVADVFGNRKVIFGNLIGSRAVMTEPEYQMLLKDSRIIQVPDAVGVYSLIQKGRTDAVIATPLLNNYLVKDLKIENDVILVSDRNFTTSLGIYVSRQRVGQQDRARLEEVVRKMKKDGTIERIISKYLTQDQMSSVTFE</sequence>
<dbReference type="EMBL" id="CP020946">
    <property type="protein sequence ID" value="ASD62358.1"/>
    <property type="molecule type" value="Genomic_DNA"/>
</dbReference>
<name>A0A1Z3N4G3_BDEBC</name>
<feature type="domain" description="Solute-binding protein family 3/N-terminal" evidence="2">
    <location>
        <begin position="31"/>
        <end position="260"/>
    </location>
</feature>
<proteinExistence type="predicted"/>
<dbReference type="Proteomes" id="UP000197003">
    <property type="component" value="Chromosome"/>
</dbReference>
<keyword evidence="1" id="KW-0732">Signal</keyword>
<gene>
    <name evidence="3" type="ORF">B9G79_01650</name>
</gene>
<dbReference type="Gene3D" id="3.40.190.10">
    <property type="entry name" value="Periplasmic binding protein-like II"/>
    <property type="match status" value="2"/>
</dbReference>
<dbReference type="OrthoDB" id="5290345at2"/>
<dbReference type="SMART" id="SM00062">
    <property type="entry name" value="PBPb"/>
    <property type="match status" value="1"/>
</dbReference>
<organism evidence="3 4">
    <name type="scientific">Bdellovibrio bacteriovorus</name>
    <dbReference type="NCBI Taxonomy" id="959"/>
    <lineage>
        <taxon>Bacteria</taxon>
        <taxon>Pseudomonadati</taxon>
        <taxon>Bdellovibrionota</taxon>
        <taxon>Bdellovibrionia</taxon>
        <taxon>Bdellovibrionales</taxon>
        <taxon>Pseudobdellovibrionaceae</taxon>
        <taxon>Bdellovibrio</taxon>
    </lineage>
</organism>
<dbReference type="InterPro" id="IPR001638">
    <property type="entry name" value="Solute-binding_3/MltF_N"/>
</dbReference>
<evidence type="ECO:0000259" key="2">
    <source>
        <dbReference type="SMART" id="SM00062"/>
    </source>
</evidence>
<evidence type="ECO:0000313" key="4">
    <source>
        <dbReference type="Proteomes" id="UP000197003"/>
    </source>
</evidence>
<feature type="chain" id="PRO_5012441709" evidence="1">
    <location>
        <begin position="25"/>
        <end position="268"/>
    </location>
</feature>
<dbReference type="AlphaFoldDB" id="A0A1Z3N4G3"/>
<evidence type="ECO:0000313" key="3">
    <source>
        <dbReference type="EMBL" id="ASD62358.1"/>
    </source>
</evidence>
<protein>
    <submittedName>
        <fullName evidence="3">Polar amino acid transporter substrate-binding protein</fullName>
    </submittedName>
</protein>
<dbReference type="Pfam" id="PF00497">
    <property type="entry name" value="SBP_bac_3"/>
    <property type="match status" value="1"/>
</dbReference>
<evidence type="ECO:0000256" key="1">
    <source>
        <dbReference type="SAM" id="SignalP"/>
    </source>
</evidence>
<accession>A0A1Z3N4G3</accession>
<reference evidence="3 4" key="1">
    <citation type="submission" date="2017-04" db="EMBL/GenBank/DDBJ databases">
        <title>Whole genome sequence of Bdellovibrio bacteriovorus strain SSB218315.</title>
        <authorList>
            <person name="Oyedara O."/>
            <person name="Rodriguez-Perez M.A."/>
        </authorList>
    </citation>
    <scope>NUCLEOTIDE SEQUENCE [LARGE SCALE GENOMIC DNA]</scope>
    <source>
        <strain evidence="3 4">SSB218315</strain>
    </source>
</reference>
<dbReference type="SUPFAM" id="SSF53850">
    <property type="entry name" value="Periplasmic binding protein-like II"/>
    <property type="match status" value="1"/>
</dbReference>
<feature type="signal peptide" evidence="1">
    <location>
        <begin position="1"/>
        <end position="24"/>
    </location>
</feature>